<accession>A0A1Q3EPB7</accession>
<dbReference type="Proteomes" id="UP000188533">
    <property type="component" value="Unassembled WGS sequence"/>
</dbReference>
<dbReference type="EMBL" id="BDGU01000981">
    <property type="protein sequence ID" value="GAW09039.1"/>
    <property type="molecule type" value="Genomic_DNA"/>
</dbReference>
<organism evidence="1 2">
    <name type="scientific">Lentinula edodes</name>
    <name type="common">Shiitake mushroom</name>
    <name type="synonym">Lentinus edodes</name>
    <dbReference type="NCBI Taxonomy" id="5353"/>
    <lineage>
        <taxon>Eukaryota</taxon>
        <taxon>Fungi</taxon>
        <taxon>Dikarya</taxon>
        <taxon>Basidiomycota</taxon>
        <taxon>Agaricomycotina</taxon>
        <taxon>Agaricomycetes</taxon>
        <taxon>Agaricomycetidae</taxon>
        <taxon>Agaricales</taxon>
        <taxon>Marasmiineae</taxon>
        <taxon>Omphalotaceae</taxon>
        <taxon>Lentinula</taxon>
    </lineage>
</organism>
<sequence length="570" mass="63853">MKNSFKVSLPLYNLTQSLVEHSSTVEQKPLSSVSQSLHSAHSELQDWSNDHEYWDVNKPSADNSTANLVFSTASSLLQSIPNSRYRNGHTIIPGIVQSGTMLYHGRGDSDIPTMDWVAFEPELSYTFCRIFGGAENCWLHNFVVDRPLRVLYFDGSGTALAAFPRGSMDSQDIFAWGEIKPDMALNEGSRIRKMCEWASKLGLDGFIRTGVVYEIMLCDFGSVKLVSSQHLKSTPSTSTYMPAPSGPMKIPSYTVPITTFDAIQTLKLLGPFDYYPGLSVVQLDLTHFVSFYDTTLAPSLIAVRSGKPRLAHRLLGIDEDDIVRVRKYLEEQIAETPWSSLQPEAVEHGIDWSAYLHSIISLYGKPLEDIWVIINSTWPQSDVQPNNQDTQVKTAFRLIEYTVQRFILYSVSPVGNASDFAWASPVYKECALSHTSSISTTSRTKSEALLRNAVEGTTRELCRALTKMWAMGVHEGLSSLFDSPTSSAHPLVRNAVLDAWKLELGNLIQWLDWNVWIRCKPACGEQELCHIPNFPFSVGDVSLPVWREDDPKPRSKYIPNVNVFGTPRKV</sequence>
<dbReference type="PANTHER" id="PTHR35204">
    <property type="entry name" value="YALI0A21131P"/>
    <property type="match status" value="1"/>
</dbReference>
<dbReference type="AlphaFoldDB" id="A0A1Q3EPB7"/>
<protein>
    <submittedName>
        <fullName evidence="1">Uncharacterized protein</fullName>
    </submittedName>
</protein>
<dbReference type="PANTHER" id="PTHR35204:SF1">
    <property type="entry name" value="ENTEROTOXIN"/>
    <property type="match status" value="1"/>
</dbReference>
<reference evidence="1 2" key="1">
    <citation type="submission" date="2016-08" db="EMBL/GenBank/DDBJ databases">
        <authorList>
            <consortium name="Lentinula edodes genome sequencing consortium"/>
            <person name="Sakamoto Y."/>
            <person name="Nakade K."/>
            <person name="Sato S."/>
            <person name="Yoshida Y."/>
            <person name="Miyazaki K."/>
            <person name="Natsume S."/>
            <person name="Konno N."/>
        </authorList>
    </citation>
    <scope>NUCLEOTIDE SEQUENCE [LARGE SCALE GENOMIC DNA]</scope>
    <source>
        <strain evidence="1 2">NBRC 111202</strain>
    </source>
</reference>
<evidence type="ECO:0000313" key="2">
    <source>
        <dbReference type="Proteomes" id="UP000188533"/>
    </source>
</evidence>
<evidence type="ECO:0000313" key="1">
    <source>
        <dbReference type="EMBL" id="GAW09039.1"/>
    </source>
</evidence>
<gene>
    <name evidence="1" type="ORF">LENED_011166</name>
</gene>
<dbReference type="InterPro" id="IPR038921">
    <property type="entry name" value="YOR389W-like"/>
</dbReference>
<proteinExistence type="predicted"/>
<name>A0A1Q3EPB7_LENED</name>
<reference evidence="1 2" key="2">
    <citation type="submission" date="2017-02" db="EMBL/GenBank/DDBJ databases">
        <title>A genome survey and senescence transcriptome analysis in Lentinula edodes.</title>
        <authorList>
            <person name="Sakamoto Y."/>
            <person name="Nakade K."/>
            <person name="Sato S."/>
            <person name="Yoshida Y."/>
            <person name="Miyazaki K."/>
            <person name="Natsume S."/>
            <person name="Konno N."/>
        </authorList>
    </citation>
    <scope>NUCLEOTIDE SEQUENCE [LARGE SCALE GENOMIC DNA]</scope>
    <source>
        <strain evidence="1 2">NBRC 111202</strain>
    </source>
</reference>
<keyword evidence="2" id="KW-1185">Reference proteome</keyword>
<comment type="caution">
    <text evidence="1">The sequence shown here is derived from an EMBL/GenBank/DDBJ whole genome shotgun (WGS) entry which is preliminary data.</text>
</comment>
<dbReference type="STRING" id="5353.A0A1Q3EPB7"/>